<dbReference type="Proteomes" id="UP000886858">
    <property type="component" value="Unassembled WGS sequence"/>
</dbReference>
<dbReference type="InterPro" id="IPR001173">
    <property type="entry name" value="Glyco_trans_2-like"/>
</dbReference>
<evidence type="ECO:0000256" key="6">
    <source>
        <dbReference type="ARBA" id="ARBA00023136"/>
    </source>
</evidence>
<evidence type="ECO:0000256" key="4">
    <source>
        <dbReference type="ARBA" id="ARBA00022679"/>
    </source>
</evidence>
<dbReference type="EMBL" id="DWYY01000156">
    <property type="protein sequence ID" value="HJA94148.1"/>
    <property type="molecule type" value="Genomic_DNA"/>
</dbReference>
<reference evidence="12" key="2">
    <citation type="submission" date="2021-04" db="EMBL/GenBank/DDBJ databases">
        <authorList>
            <person name="Gilroy R."/>
        </authorList>
    </citation>
    <scope>NUCLEOTIDE SEQUENCE</scope>
    <source>
        <strain evidence="12">CHK179-7159</strain>
    </source>
</reference>
<organism evidence="12 13">
    <name type="scientific">Candidatus Eisenbergiella merdipullorum</name>
    <dbReference type="NCBI Taxonomy" id="2838553"/>
    <lineage>
        <taxon>Bacteria</taxon>
        <taxon>Bacillati</taxon>
        <taxon>Bacillota</taxon>
        <taxon>Clostridia</taxon>
        <taxon>Lachnospirales</taxon>
        <taxon>Lachnospiraceae</taxon>
        <taxon>Eisenbergiella</taxon>
    </lineage>
</organism>
<evidence type="ECO:0000259" key="11">
    <source>
        <dbReference type="Pfam" id="PF00535"/>
    </source>
</evidence>
<comment type="pathway">
    <text evidence="8">Carotenoid biosynthesis; staphyloxanthin biosynthesis; staphyloxanthin from farnesyl diphosphate: step 4/5.</text>
</comment>
<keyword evidence="5" id="KW-0125">Carotenoid biosynthesis</keyword>
<evidence type="ECO:0000256" key="1">
    <source>
        <dbReference type="ARBA" id="ARBA00004236"/>
    </source>
</evidence>
<comment type="similarity">
    <text evidence="9">Belongs to the glycosyltransferase 2 family. CrtQ subfamily.</text>
</comment>
<dbReference type="GO" id="GO:0016117">
    <property type="term" value="P:carotenoid biosynthetic process"/>
    <property type="evidence" value="ECO:0007669"/>
    <property type="project" value="UniProtKB-KW"/>
</dbReference>
<evidence type="ECO:0000313" key="12">
    <source>
        <dbReference type="EMBL" id="HJA94148.1"/>
    </source>
</evidence>
<proteinExistence type="inferred from homology"/>
<dbReference type="PANTHER" id="PTHR43646:SF2">
    <property type="entry name" value="GLYCOSYLTRANSFERASE 2-LIKE DOMAIN-CONTAINING PROTEIN"/>
    <property type="match status" value="1"/>
</dbReference>
<comment type="caution">
    <text evidence="12">The sequence shown here is derived from an EMBL/GenBank/DDBJ whole genome shotgun (WGS) entry which is preliminary data.</text>
</comment>
<keyword evidence="6" id="KW-0472">Membrane</keyword>
<evidence type="ECO:0000256" key="3">
    <source>
        <dbReference type="ARBA" id="ARBA00022676"/>
    </source>
</evidence>
<dbReference type="InterPro" id="IPR029044">
    <property type="entry name" value="Nucleotide-diphossugar_trans"/>
</dbReference>
<feature type="domain" description="Glycosyltransferase 2-like" evidence="11">
    <location>
        <begin position="6"/>
        <end position="162"/>
    </location>
</feature>
<dbReference type="AlphaFoldDB" id="A0A9D2I9D7"/>
<evidence type="ECO:0000256" key="5">
    <source>
        <dbReference type="ARBA" id="ARBA00022746"/>
    </source>
</evidence>
<keyword evidence="3 12" id="KW-0328">Glycosyltransferase</keyword>
<evidence type="ECO:0000256" key="8">
    <source>
        <dbReference type="ARBA" id="ARBA00037904"/>
    </source>
</evidence>
<dbReference type="GO" id="GO:0005886">
    <property type="term" value="C:plasma membrane"/>
    <property type="evidence" value="ECO:0007669"/>
    <property type="project" value="UniProtKB-SubCell"/>
</dbReference>
<comment type="subcellular location">
    <subcellularLocation>
        <location evidence="1">Cell membrane</location>
    </subcellularLocation>
</comment>
<gene>
    <name evidence="12" type="ORF">H9717_13740</name>
</gene>
<keyword evidence="4 12" id="KW-0808">Transferase</keyword>
<evidence type="ECO:0000256" key="2">
    <source>
        <dbReference type="ARBA" id="ARBA00022475"/>
    </source>
</evidence>
<dbReference type="GO" id="GO:0016757">
    <property type="term" value="F:glycosyltransferase activity"/>
    <property type="evidence" value="ECO:0007669"/>
    <property type="project" value="UniProtKB-KW"/>
</dbReference>
<accession>A0A9D2I9D7</accession>
<evidence type="ECO:0000256" key="9">
    <source>
        <dbReference type="ARBA" id="ARBA00038120"/>
    </source>
</evidence>
<comment type="function">
    <text evidence="7">Catalyzes the glycosylation of 4,4'-diaponeurosporenoate, i.e. the esterification of glucose at the C1'' position with the carboxyl group of 4,4'-diaponeurosporenic acid, to form glycosyl-4,4'-diaponeurosporenoate. This is a step in the biosynthesis of staphyloxanthin, an orange pigment present in most staphylococci strains.</text>
</comment>
<name>A0A9D2I9D7_9FIRM</name>
<dbReference type="SUPFAM" id="SSF53448">
    <property type="entry name" value="Nucleotide-diphospho-sugar transferases"/>
    <property type="match status" value="1"/>
</dbReference>
<dbReference type="Gene3D" id="3.90.550.10">
    <property type="entry name" value="Spore Coat Polysaccharide Biosynthesis Protein SpsA, Chain A"/>
    <property type="match status" value="1"/>
</dbReference>
<evidence type="ECO:0000313" key="13">
    <source>
        <dbReference type="Proteomes" id="UP000886858"/>
    </source>
</evidence>
<evidence type="ECO:0000256" key="10">
    <source>
        <dbReference type="ARBA" id="ARBA00040345"/>
    </source>
</evidence>
<dbReference type="Pfam" id="PF00535">
    <property type="entry name" value="Glycos_transf_2"/>
    <property type="match status" value="1"/>
</dbReference>
<dbReference type="PANTHER" id="PTHR43646">
    <property type="entry name" value="GLYCOSYLTRANSFERASE"/>
    <property type="match status" value="1"/>
</dbReference>
<reference evidence="12" key="1">
    <citation type="journal article" date="2021" name="PeerJ">
        <title>Extensive microbial diversity within the chicken gut microbiome revealed by metagenomics and culture.</title>
        <authorList>
            <person name="Gilroy R."/>
            <person name="Ravi A."/>
            <person name="Getino M."/>
            <person name="Pursley I."/>
            <person name="Horton D.L."/>
            <person name="Alikhan N.F."/>
            <person name="Baker D."/>
            <person name="Gharbi K."/>
            <person name="Hall N."/>
            <person name="Watson M."/>
            <person name="Adriaenssens E.M."/>
            <person name="Foster-Nyarko E."/>
            <person name="Jarju S."/>
            <person name="Secka A."/>
            <person name="Antonio M."/>
            <person name="Oren A."/>
            <person name="Chaudhuri R.R."/>
            <person name="La Ragione R."/>
            <person name="Hildebrand F."/>
            <person name="Pallen M.J."/>
        </authorList>
    </citation>
    <scope>NUCLEOTIDE SEQUENCE</scope>
    <source>
        <strain evidence="12">CHK179-7159</strain>
    </source>
</reference>
<evidence type="ECO:0000256" key="7">
    <source>
        <dbReference type="ARBA" id="ARBA00037281"/>
    </source>
</evidence>
<protein>
    <recommendedName>
        <fullName evidence="10">4,4'-diaponeurosporenoate glycosyltransferase</fullName>
    </recommendedName>
</protein>
<keyword evidence="2" id="KW-1003">Cell membrane</keyword>
<sequence length="291" mass="34105">MGKKVSVVIPVYADHVGLEDTLTSLEHQSAGRECFEVIVCNDGASDEISEVCRKHAVTEVSIRPNRGSYYARNRGIEKAQGEYIAFVDADIMVGKNWIKTGISELENHDYVTGPVDIDASKAHTWTERYEVATALNMKRFLEKDHFAPTANLWVRKAIFSELSMFDERLRSGGDNEFGQRVYRAGKFRIHYSEELRVVHPPRNYRQLVKKTKRVARGTIDLRRIRDPQVKPKKLRKYVSRVLFHPWKLVLKTECTPVEKAVFYLMLRWFFTLHNFYQFQYERELIKRGEWK</sequence>